<dbReference type="InterPro" id="IPR011042">
    <property type="entry name" value="6-blade_b-propeller_TolB-like"/>
</dbReference>
<reference evidence="3" key="1">
    <citation type="submission" date="2021-02" db="EMBL/GenBank/DDBJ databases">
        <authorList>
            <person name="Nowell W R."/>
        </authorList>
    </citation>
    <scope>NUCLEOTIDE SEQUENCE</scope>
</reference>
<protein>
    <submittedName>
        <fullName evidence="3">Uncharacterized protein</fullName>
    </submittedName>
</protein>
<sequence>QNAVTIAGGNERGSELNQLNSPEGIYIDNDDQSVYIADGDNHRIVRWKFGANNGEIVAGGNRMGNKIDQLRRPTDVVLDKEKKYLIICDNGNTRVMKWSRQNSQDQQILIHDIACLGLAMDNNGDLYISHWQKDEVRRCQQGDKRDRG</sequence>
<dbReference type="EMBL" id="CAJOBB010030021">
    <property type="protein sequence ID" value="CAF4440888.1"/>
    <property type="molecule type" value="Genomic_DNA"/>
</dbReference>
<feature type="repeat" description="NHL" evidence="2">
    <location>
        <begin position="11"/>
        <end position="52"/>
    </location>
</feature>
<dbReference type="AlphaFoldDB" id="A0A820RSJ4"/>
<feature type="non-terminal residue" evidence="3">
    <location>
        <position position="148"/>
    </location>
</feature>
<gene>
    <name evidence="3" type="ORF">KXQ929_LOCUS53379</name>
</gene>
<evidence type="ECO:0000313" key="3">
    <source>
        <dbReference type="EMBL" id="CAF4440888.1"/>
    </source>
</evidence>
<dbReference type="Pfam" id="PF01436">
    <property type="entry name" value="NHL"/>
    <property type="match status" value="1"/>
</dbReference>
<dbReference type="Proteomes" id="UP000663868">
    <property type="component" value="Unassembled WGS sequence"/>
</dbReference>
<feature type="non-terminal residue" evidence="3">
    <location>
        <position position="1"/>
    </location>
</feature>
<proteinExistence type="predicted"/>
<evidence type="ECO:0000256" key="2">
    <source>
        <dbReference type="PROSITE-ProRule" id="PRU00504"/>
    </source>
</evidence>
<evidence type="ECO:0000313" key="4">
    <source>
        <dbReference type="Proteomes" id="UP000663868"/>
    </source>
</evidence>
<keyword evidence="1" id="KW-0677">Repeat</keyword>
<dbReference type="Gene3D" id="2.120.10.30">
    <property type="entry name" value="TolB, C-terminal domain"/>
    <property type="match status" value="1"/>
</dbReference>
<organism evidence="3 4">
    <name type="scientific">Adineta steineri</name>
    <dbReference type="NCBI Taxonomy" id="433720"/>
    <lineage>
        <taxon>Eukaryota</taxon>
        <taxon>Metazoa</taxon>
        <taxon>Spiralia</taxon>
        <taxon>Gnathifera</taxon>
        <taxon>Rotifera</taxon>
        <taxon>Eurotatoria</taxon>
        <taxon>Bdelloidea</taxon>
        <taxon>Adinetida</taxon>
        <taxon>Adinetidae</taxon>
        <taxon>Adineta</taxon>
    </lineage>
</organism>
<name>A0A820RSJ4_9BILA</name>
<evidence type="ECO:0000256" key="1">
    <source>
        <dbReference type="ARBA" id="ARBA00022737"/>
    </source>
</evidence>
<comment type="caution">
    <text evidence="3">The sequence shown here is derived from an EMBL/GenBank/DDBJ whole genome shotgun (WGS) entry which is preliminary data.</text>
</comment>
<dbReference type="SUPFAM" id="SSF63825">
    <property type="entry name" value="YWTD domain"/>
    <property type="match status" value="1"/>
</dbReference>
<dbReference type="PROSITE" id="PS51125">
    <property type="entry name" value="NHL"/>
    <property type="match status" value="1"/>
</dbReference>
<accession>A0A820RSJ4</accession>
<dbReference type="InterPro" id="IPR001258">
    <property type="entry name" value="NHL_repeat"/>
</dbReference>